<evidence type="ECO:0000259" key="2">
    <source>
        <dbReference type="Pfam" id="PF12248"/>
    </source>
</evidence>
<dbReference type="EMBL" id="JAQQBR010000002">
    <property type="protein sequence ID" value="KAK0181514.1"/>
    <property type="molecule type" value="Genomic_DNA"/>
</dbReference>
<dbReference type="Pfam" id="PF12248">
    <property type="entry name" value="Methyltransf_FA"/>
    <property type="match status" value="1"/>
</dbReference>
<name>A0AA39G4Q6_MICHY</name>
<keyword evidence="4" id="KW-1185">Reference proteome</keyword>
<evidence type="ECO:0000313" key="3">
    <source>
        <dbReference type="EMBL" id="KAK0181514.1"/>
    </source>
</evidence>
<comment type="caution">
    <text evidence="3">The sequence shown here is derived from an EMBL/GenBank/DDBJ whole genome shotgun (WGS) entry which is preliminary data.</text>
</comment>
<sequence length="230" mass="26156">MKAIFIILIVMACLLPIFLSGGYGISRLVNNRCTSDTDCGRSKKCSENTCISPCDGVSCGNYGHCEANNNHTSSCICESELYFNSSIGECVSHVITKYPFMYIIFINNKRYVQFYLKGDQDVNIYFTNDSLQTNENMLFMISVDTKIEGTNGEIIIIDELPPNTLSDNEYRGFWFSWDDSTMKFGKIDNHTLLHSYPIKNGLKIRYIHLSTKTDAEWLVEGLIPEKINIK</sequence>
<organism evidence="3 4">
    <name type="scientific">Microctonus hyperodae</name>
    <name type="common">Parasitoid wasp</name>
    <dbReference type="NCBI Taxonomy" id="165561"/>
    <lineage>
        <taxon>Eukaryota</taxon>
        <taxon>Metazoa</taxon>
        <taxon>Ecdysozoa</taxon>
        <taxon>Arthropoda</taxon>
        <taxon>Hexapoda</taxon>
        <taxon>Insecta</taxon>
        <taxon>Pterygota</taxon>
        <taxon>Neoptera</taxon>
        <taxon>Endopterygota</taxon>
        <taxon>Hymenoptera</taxon>
        <taxon>Apocrita</taxon>
        <taxon>Ichneumonoidea</taxon>
        <taxon>Braconidae</taxon>
        <taxon>Euphorinae</taxon>
        <taxon>Microctonus</taxon>
    </lineage>
</organism>
<evidence type="ECO:0000256" key="1">
    <source>
        <dbReference type="SAM" id="SignalP"/>
    </source>
</evidence>
<dbReference type="AlphaFoldDB" id="A0AA39G4Q6"/>
<reference evidence="3" key="1">
    <citation type="journal article" date="2023" name="bioRxiv">
        <title>Scaffold-level genome assemblies of two parasitoid biocontrol wasps reveal the parthenogenesis mechanism and an associated novel virus.</title>
        <authorList>
            <person name="Inwood S."/>
            <person name="Skelly J."/>
            <person name="Guhlin J."/>
            <person name="Harrop T."/>
            <person name="Goldson S."/>
            <person name="Dearden P."/>
        </authorList>
    </citation>
    <scope>NUCLEOTIDE SEQUENCE</scope>
    <source>
        <strain evidence="3">Lincoln</strain>
        <tissue evidence="3">Whole body</tissue>
    </source>
</reference>
<feature type="domain" description="Farnesoic acid O-methyl transferase" evidence="2">
    <location>
        <begin position="106"/>
        <end position="217"/>
    </location>
</feature>
<feature type="chain" id="PRO_5041340061" description="Farnesoic acid O-methyl transferase domain-containing protein" evidence="1">
    <location>
        <begin position="25"/>
        <end position="230"/>
    </location>
</feature>
<reference evidence="3" key="2">
    <citation type="submission" date="2023-03" db="EMBL/GenBank/DDBJ databases">
        <authorList>
            <person name="Inwood S.N."/>
            <person name="Skelly J.G."/>
            <person name="Guhlin J."/>
            <person name="Harrop T.W.R."/>
            <person name="Goldson S.G."/>
            <person name="Dearden P.K."/>
        </authorList>
    </citation>
    <scope>NUCLEOTIDE SEQUENCE</scope>
    <source>
        <strain evidence="3">Lincoln</strain>
        <tissue evidence="3">Whole body</tissue>
    </source>
</reference>
<dbReference type="Proteomes" id="UP001168972">
    <property type="component" value="Unassembled WGS sequence"/>
</dbReference>
<protein>
    <recommendedName>
        <fullName evidence="2">Farnesoic acid O-methyl transferase domain-containing protein</fullName>
    </recommendedName>
</protein>
<accession>A0AA39G4Q6</accession>
<proteinExistence type="predicted"/>
<feature type="signal peptide" evidence="1">
    <location>
        <begin position="1"/>
        <end position="24"/>
    </location>
</feature>
<keyword evidence="1" id="KW-0732">Signal</keyword>
<dbReference type="InterPro" id="IPR022041">
    <property type="entry name" value="Methyltransf_FA"/>
</dbReference>
<gene>
    <name evidence="3" type="ORF">PV327_003792</name>
</gene>
<evidence type="ECO:0000313" key="4">
    <source>
        <dbReference type="Proteomes" id="UP001168972"/>
    </source>
</evidence>